<organism evidence="1 2">
    <name type="scientific">Pisolithus microcarpus 441</name>
    <dbReference type="NCBI Taxonomy" id="765257"/>
    <lineage>
        <taxon>Eukaryota</taxon>
        <taxon>Fungi</taxon>
        <taxon>Dikarya</taxon>
        <taxon>Basidiomycota</taxon>
        <taxon>Agaricomycotina</taxon>
        <taxon>Agaricomycetes</taxon>
        <taxon>Agaricomycetidae</taxon>
        <taxon>Boletales</taxon>
        <taxon>Sclerodermatineae</taxon>
        <taxon>Pisolithaceae</taxon>
        <taxon>Pisolithus</taxon>
    </lineage>
</organism>
<dbReference type="HOGENOM" id="CLU_2980025_0_0_1"/>
<accession>A0A0C9Y9G9</accession>
<name>A0A0C9Y9G9_9AGAM</name>
<evidence type="ECO:0000313" key="2">
    <source>
        <dbReference type="Proteomes" id="UP000054018"/>
    </source>
</evidence>
<dbReference type="AlphaFoldDB" id="A0A0C9Y9G9"/>
<sequence length="58" mass="7139">MLREERHTSWRVRFFPISRVHVQMRTTASGITQRHTNFYDFMIDPEIQRTIRVTVYNL</sequence>
<keyword evidence="2" id="KW-1185">Reference proteome</keyword>
<evidence type="ECO:0000313" key="1">
    <source>
        <dbReference type="EMBL" id="KIK10669.1"/>
    </source>
</evidence>
<dbReference type="Proteomes" id="UP000054018">
    <property type="component" value="Unassembled WGS sequence"/>
</dbReference>
<dbReference type="EMBL" id="KN834486">
    <property type="protein sequence ID" value="KIK10669.1"/>
    <property type="molecule type" value="Genomic_DNA"/>
</dbReference>
<reference evidence="2" key="2">
    <citation type="submission" date="2015-01" db="EMBL/GenBank/DDBJ databases">
        <title>Evolutionary Origins and Diversification of the Mycorrhizal Mutualists.</title>
        <authorList>
            <consortium name="DOE Joint Genome Institute"/>
            <consortium name="Mycorrhizal Genomics Consortium"/>
            <person name="Kohler A."/>
            <person name="Kuo A."/>
            <person name="Nagy L.G."/>
            <person name="Floudas D."/>
            <person name="Copeland A."/>
            <person name="Barry K.W."/>
            <person name="Cichocki N."/>
            <person name="Veneault-Fourrey C."/>
            <person name="LaButti K."/>
            <person name="Lindquist E.A."/>
            <person name="Lipzen A."/>
            <person name="Lundell T."/>
            <person name="Morin E."/>
            <person name="Murat C."/>
            <person name="Riley R."/>
            <person name="Ohm R."/>
            <person name="Sun H."/>
            <person name="Tunlid A."/>
            <person name="Henrissat B."/>
            <person name="Grigoriev I.V."/>
            <person name="Hibbett D.S."/>
            <person name="Martin F."/>
        </authorList>
    </citation>
    <scope>NUCLEOTIDE SEQUENCE [LARGE SCALE GENOMIC DNA]</scope>
    <source>
        <strain evidence="2">441</strain>
    </source>
</reference>
<protein>
    <submittedName>
        <fullName evidence="1">Unplaced genomic scaffold scaffold_802, whole genome shotgun sequence</fullName>
    </submittedName>
</protein>
<proteinExistence type="predicted"/>
<reference evidence="1 2" key="1">
    <citation type="submission" date="2014-04" db="EMBL/GenBank/DDBJ databases">
        <authorList>
            <consortium name="DOE Joint Genome Institute"/>
            <person name="Kuo A."/>
            <person name="Kohler A."/>
            <person name="Costa M.D."/>
            <person name="Nagy L.G."/>
            <person name="Floudas D."/>
            <person name="Copeland A."/>
            <person name="Barry K.W."/>
            <person name="Cichocki N."/>
            <person name="Veneault-Fourrey C."/>
            <person name="LaButti K."/>
            <person name="Lindquist E.A."/>
            <person name="Lipzen A."/>
            <person name="Lundell T."/>
            <person name="Morin E."/>
            <person name="Murat C."/>
            <person name="Sun H."/>
            <person name="Tunlid A."/>
            <person name="Henrissat B."/>
            <person name="Grigoriev I.V."/>
            <person name="Hibbett D.S."/>
            <person name="Martin F."/>
            <person name="Nordberg H.P."/>
            <person name="Cantor M.N."/>
            <person name="Hua S.X."/>
        </authorList>
    </citation>
    <scope>NUCLEOTIDE SEQUENCE [LARGE SCALE GENOMIC DNA]</scope>
    <source>
        <strain evidence="1 2">441</strain>
    </source>
</reference>
<gene>
    <name evidence="1" type="ORF">PISMIDRAFT_690888</name>
</gene>